<comment type="caution">
    <text evidence="4">The sequence shown here is derived from an EMBL/GenBank/DDBJ whole genome shotgun (WGS) entry which is preliminary data.</text>
</comment>
<dbReference type="Proteomes" id="UP000248326">
    <property type="component" value="Unassembled WGS sequence"/>
</dbReference>
<gene>
    <name evidence="4" type="ORF">DES52_11495</name>
</gene>
<dbReference type="SUPFAM" id="SSF53474">
    <property type="entry name" value="alpha/beta-Hydrolases"/>
    <property type="match status" value="1"/>
</dbReference>
<evidence type="ECO:0000259" key="3">
    <source>
        <dbReference type="Pfam" id="PF12697"/>
    </source>
</evidence>
<dbReference type="PANTHER" id="PTHR22946">
    <property type="entry name" value="DIENELACTONE HYDROLASE DOMAIN-CONTAINING PROTEIN-RELATED"/>
    <property type="match status" value="1"/>
</dbReference>
<sequence length="239" mass="26010">MYDKQRVPGGTRLQLELQTPDLTVPGLLLLPDGAERVPAALLLHGVTSRADVMTNSAGMALLRRRVASLALDLPMHGSRGNPLELQSLGNPLEFVRLWRLALDEAAVAVDFLGAHERVDATKIAIVGYSLGSFLSVTLAAKEPRLSRVLLAAGGDLPAELPFAPLVRSFVDPLRDVRKLHGRPLLMVNGRFDPVIRADQAQRLFDAANEPKELRWYEGGHSLPNAMTEEASDWLAASFA</sequence>
<dbReference type="InterPro" id="IPR029058">
    <property type="entry name" value="AB_hydrolase_fold"/>
</dbReference>
<keyword evidence="1" id="KW-0378">Hydrolase</keyword>
<dbReference type="Gene3D" id="3.40.50.1820">
    <property type="entry name" value="alpha/beta hydrolase"/>
    <property type="match status" value="1"/>
</dbReference>
<organism evidence="4 5">
    <name type="scientific">Deinococcus yavapaiensis KR-236</name>
    <dbReference type="NCBI Taxonomy" id="694435"/>
    <lineage>
        <taxon>Bacteria</taxon>
        <taxon>Thermotogati</taxon>
        <taxon>Deinococcota</taxon>
        <taxon>Deinococci</taxon>
        <taxon>Deinococcales</taxon>
        <taxon>Deinococcaceae</taxon>
        <taxon>Deinococcus</taxon>
    </lineage>
</organism>
<feature type="domain" description="AB hydrolase-1" evidence="3">
    <location>
        <begin position="41"/>
        <end position="211"/>
    </location>
</feature>
<dbReference type="InterPro" id="IPR000073">
    <property type="entry name" value="AB_hydrolase_1"/>
</dbReference>
<dbReference type="PANTHER" id="PTHR22946:SF9">
    <property type="entry name" value="POLYKETIDE TRANSFERASE AF380"/>
    <property type="match status" value="1"/>
</dbReference>
<dbReference type="GO" id="GO:0052689">
    <property type="term" value="F:carboxylic ester hydrolase activity"/>
    <property type="evidence" value="ECO:0007669"/>
    <property type="project" value="UniProtKB-ARBA"/>
</dbReference>
<reference evidence="4 5" key="1">
    <citation type="submission" date="2018-06" db="EMBL/GenBank/DDBJ databases">
        <title>Genomic Encyclopedia of Type Strains, Phase IV (KMG-IV): sequencing the most valuable type-strain genomes for metagenomic binning, comparative biology and taxonomic classification.</title>
        <authorList>
            <person name="Goeker M."/>
        </authorList>
    </citation>
    <scope>NUCLEOTIDE SEQUENCE [LARGE SCALE GENOMIC DNA]</scope>
    <source>
        <strain evidence="4 5">DSM 18048</strain>
    </source>
</reference>
<evidence type="ECO:0000313" key="5">
    <source>
        <dbReference type="Proteomes" id="UP000248326"/>
    </source>
</evidence>
<keyword evidence="5" id="KW-1185">Reference proteome</keyword>
<proteinExistence type="inferred from homology"/>
<comment type="similarity">
    <text evidence="2">Belongs to the AB hydrolase superfamily. FUS2 hydrolase family.</text>
</comment>
<dbReference type="InterPro" id="IPR050261">
    <property type="entry name" value="FrsA_esterase"/>
</dbReference>
<evidence type="ECO:0000256" key="2">
    <source>
        <dbReference type="ARBA" id="ARBA00038115"/>
    </source>
</evidence>
<name>A0A318S663_9DEIO</name>
<dbReference type="AlphaFoldDB" id="A0A318S663"/>
<protein>
    <recommendedName>
        <fullName evidence="3">AB hydrolase-1 domain-containing protein</fullName>
    </recommendedName>
</protein>
<dbReference type="Pfam" id="PF12697">
    <property type="entry name" value="Abhydrolase_6"/>
    <property type="match status" value="1"/>
</dbReference>
<evidence type="ECO:0000256" key="1">
    <source>
        <dbReference type="ARBA" id="ARBA00022801"/>
    </source>
</evidence>
<dbReference type="EMBL" id="QJSX01000014">
    <property type="protein sequence ID" value="PYE51894.1"/>
    <property type="molecule type" value="Genomic_DNA"/>
</dbReference>
<evidence type="ECO:0000313" key="4">
    <source>
        <dbReference type="EMBL" id="PYE51894.1"/>
    </source>
</evidence>
<accession>A0A318S663</accession>